<feature type="compositionally biased region" description="Polar residues" evidence="1">
    <location>
        <begin position="152"/>
        <end position="181"/>
    </location>
</feature>
<proteinExistence type="predicted"/>
<dbReference type="Proteomes" id="UP000481861">
    <property type="component" value="Unassembled WGS sequence"/>
</dbReference>
<dbReference type="EMBL" id="JAADJZ010000008">
    <property type="protein sequence ID" value="KAF2873168.1"/>
    <property type="molecule type" value="Genomic_DNA"/>
</dbReference>
<sequence>MTGEKKKSSVLSSRLGAKRPGKSTSKNPKSSALSAITTPPRAAIASAQSKKDDVQRLKNPFNEMLMHKSEEEKDGSSSAASTLDDPEQEREGSVSGGGINDANLHTRLAELERALIVAHEEQDELRAELDKVRQHGQAYRETVDGYRHQLSGTYTQTHSTPGAFQHSPQQTSPRQRSNSAAHEQRIGHRVSMTMQRDDYIEHDYELRSKLAELEDQLVSQDAHYQAKLEQVAFKGESEWNDLTNRLHRSEKESHDRLQQLLLLKSSISSLTRVDSQVTDSALSDLLSQLANRAREWVISNFRRSKLNFKNLPLDTSKALRSIYPNYTSIDSRDRLALYQAIISNALMRIFGEPIVVGLPESGPLSPIRQLAAYIHNTGPDYRAWRRTTIRALEKSEARYALQQEREKLLHRLAGEIGHQLFTLTSINLTTVAQLSLVDILNTAADLQHTLLLQKAQYKIHFFRSEESRDMYYDDDKMESINDLDSGVDDDGDVFTDRRFLFCVFPCLEKFGDEWGENVDVSNVLLKARVCCGVG</sequence>
<dbReference type="OrthoDB" id="5328813at2759"/>
<feature type="compositionally biased region" description="Basic and acidic residues" evidence="1">
    <location>
        <begin position="65"/>
        <end position="75"/>
    </location>
</feature>
<keyword evidence="3" id="KW-1185">Reference proteome</keyword>
<evidence type="ECO:0000313" key="2">
    <source>
        <dbReference type="EMBL" id="KAF2873168.1"/>
    </source>
</evidence>
<gene>
    <name evidence="2" type="ORF">BDV95DRAFT_605733</name>
</gene>
<name>A0A7C8I8A2_9PLEO</name>
<feature type="compositionally biased region" description="Polar residues" evidence="1">
    <location>
        <begin position="22"/>
        <end position="37"/>
    </location>
</feature>
<feature type="region of interest" description="Disordered" evidence="1">
    <location>
        <begin position="152"/>
        <end position="185"/>
    </location>
</feature>
<organism evidence="2 3">
    <name type="scientific">Massariosphaeria phaeospora</name>
    <dbReference type="NCBI Taxonomy" id="100035"/>
    <lineage>
        <taxon>Eukaryota</taxon>
        <taxon>Fungi</taxon>
        <taxon>Dikarya</taxon>
        <taxon>Ascomycota</taxon>
        <taxon>Pezizomycotina</taxon>
        <taxon>Dothideomycetes</taxon>
        <taxon>Pleosporomycetidae</taxon>
        <taxon>Pleosporales</taxon>
        <taxon>Pleosporales incertae sedis</taxon>
        <taxon>Massariosphaeria</taxon>
    </lineage>
</organism>
<evidence type="ECO:0000313" key="3">
    <source>
        <dbReference type="Proteomes" id="UP000481861"/>
    </source>
</evidence>
<evidence type="ECO:0000256" key="1">
    <source>
        <dbReference type="SAM" id="MobiDB-lite"/>
    </source>
</evidence>
<protein>
    <submittedName>
        <fullName evidence="2">Uncharacterized protein</fullName>
    </submittedName>
</protein>
<reference evidence="2 3" key="1">
    <citation type="submission" date="2020-01" db="EMBL/GenBank/DDBJ databases">
        <authorList>
            <consortium name="DOE Joint Genome Institute"/>
            <person name="Haridas S."/>
            <person name="Albert R."/>
            <person name="Binder M."/>
            <person name="Bloem J."/>
            <person name="Labutti K."/>
            <person name="Salamov A."/>
            <person name="Andreopoulos B."/>
            <person name="Baker S.E."/>
            <person name="Barry K."/>
            <person name="Bills G."/>
            <person name="Bluhm B.H."/>
            <person name="Cannon C."/>
            <person name="Castanera R."/>
            <person name="Culley D.E."/>
            <person name="Daum C."/>
            <person name="Ezra D."/>
            <person name="Gonzalez J.B."/>
            <person name="Henrissat B."/>
            <person name="Kuo A."/>
            <person name="Liang C."/>
            <person name="Lipzen A."/>
            <person name="Lutzoni F."/>
            <person name="Magnuson J."/>
            <person name="Mondo S."/>
            <person name="Nolan M."/>
            <person name="Ohm R."/>
            <person name="Pangilinan J."/>
            <person name="Park H.-J.H."/>
            <person name="Ramirez L."/>
            <person name="Alfaro M."/>
            <person name="Sun H."/>
            <person name="Tritt A."/>
            <person name="Yoshinaga Y."/>
            <person name="Zwiers L.-H.L."/>
            <person name="Turgeon B.G."/>
            <person name="Goodwin S.B."/>
            <person name="Spatafora J.W."/>
            <person name="Crous P.W."/>
            <person name="Grigoriev I.V."/>
        </authorList>
    </citation>
    <scope>NUCLEOTIDE SEQUENCE [LARGE SCALE GENOMIC DNA]</scope>
    <source>
        <strain evidence="2 3">CBS 611.86</strain>
    </source>
</reference>
<feature type="region of interest" description="Disordered" evidence="1">
    <location>
        <begin position="1"/>
        <end position="101"/>
    </location>
</feature>
<accession>A0A7C8I8A2</accession>
<dbReference type="AlphaFoldDB" id="A0A7C8I8A2"/>
<comment type="caution">
    <text evidence="2">The sequence shown here is derived from an EMBL/GenBank/DDBJ whole genome shotgun (WGS) entry which is preliminary data.</text>
</comment>